<reference evidence="1" key="2">
    <citation type="submission" date="2023-01" db="EMBL/GenBank/DDBJ databases">
        <authorList>
            <person name="Sun Q."/>
            <person name="Evtushenko L."/>
        </authorList>
    </citation>
    <scope>NUCLEOTIDE SEQUENCE</scope>
    <source>
        <strain evidence="1">VKM Ac-1069</strain>
    </source>
</reference>
<dbReference type="RefSeq" id="WP_037045802.1">
    <property type="nucleotide sequence ID" value="NZ_BAAAUZ010000020.1"/>
</dbReference>
<proteinExistence type="predicted"/>
<accession>A0A9W6L1M8</accession>
<keyword evidence="2" id="KW-1185">Reference proteome</keyword>
<sequence length="253" mass="29510">MVELPAPLERVVGEVRRQLRNMKLDRTVRRLPGNEVVALRDFLGPQADRILSRFGLIPETVRRRRARRFEEDLRLLNDVLAGTAFGERYWVWGGMLLGWAREGRLLPHDIGDADFCYDAADDELLDRAEPALLAAGFRRWYSFLDNTGTRTERIFIRHGALFEFFRLHPAEQDMQEYHLYGTGPTGLVEAVGLLPRLDLEPFDFLGRTWRKPVDHEKVLELHYGDWRTPDPTWGYLDDNAIVRTREWRPVGAR</sequence>
<dbReference type="EMBL" id="BSFQ01000012">
    <property type="protein sequence ID" value="GLL12077.1"/>
    <property type="molecule type" value="Genomic_DNA"/>
</dbReference>
<evidence type="ECO:0000313" key="2">
    <source>
        <dbReference type="Proteomes" id="UP001143463"/>
    </source>
</evidence>
<reference evidence="1" key="1">
    <citation type="journal article" date="2014" name="Int. J. Syst. Evol. Microbiol.">
        <title>Complete genome sequence of Corynebacterium casei LMG S-19264T (=DSM 44701T), isolated from a smear-ripened cheese.</title>
        <authorList>
            <consortium name="US DOE Joint Genome Institute (JGI-PGF)"/>
            <person name="Walter F."/>
            <person name="Albersmeier A."/>
            <person name="Kalinowski J."/>
            <person name="Ruckert C."/>
        </authorList>
    </citation>
    <scope>NUCLEOTIDE SEQUENCE</scope>
    <source>
        <strain evidence="1">VKM Ac-1069</strain>
    </source>
</reference>
<organism evidence="1 2">
    <name type="scientific">Pseudonocardia halophobica</name>
    <dbReference type="NCBI Taxonomy" id="29401"/>
    <lineage>
        <taxon>Bacteria</taxon>
        <taxon>Bacillati</taxon>
        <taxon>Actinomycetota</taxon>
        <taxon>Actinomycetes</taxon>
        <taxon>Pseudonocardiales</taxon>
        <taxon>Pseudonocardiaceae</taxon>
        <taxon>Pseudonocardia</taxon>
    </lineage>
</organism>
<dbReference type="AlphaFoldDB" id="A0A9W6L1M8"/>
<dbReference type="Proteomes" id="UP001143463">
    <property type="component" value="Unassembled WGS sequence"/>
</dbReference>
<name>A0A9W6L1M8_9PSEU</name>
<comment type="caution">
    <text evidence="1">The sequence shown here is derived from an EMBL/GenBank/DDBJ whole genome shotgun (WGS) entry which is preliminary data.</text>
</comment>
<evidence type="ECO:0008006" key="3">
    <source>
        <dbReference type="Google" id="ProtNLM"/>
    </source>
</evidence>
<evidence type="ECO:0000313" key="1">
    <source>
        <dbReference type="EMBL" id="GLL12077.1"/>
    </source>
</evidence>
<protein>
    <recommendedName>
        <fullName evidence="3">LicD family protein</fullName>
    </recommendedName>
</protein>
<gene>
    <name evidence="1" type="ORF">GCM10017577_32180</name>
</gene>